<gene>
    <name evidence="2" type="ORF">M409DRAFT_56883</name>
</gene>
<dbReference type="AlphaFoldDB" id="A0A6A6CAG7"/>
<protein>
    <submittedName>
        <fullName evidence="2">Uncharacterized protein</fullName>
    </submittedName>
</protein>
<evidence type="ECO:0000313" key="3">
    <source>
        <dbReference type="Proteomes" id="UP000799537"/>
    </source>
</evidence>
<feature type="compositionally biased region" description="Basic and acidic residues" evidence="1">
    <location>
        <begin position="306"/>
        <end position="316"/>
    </location>
</feature>
<feature type="region of interest" description="Disordered" evidence="1">
    <location>
        <begin position="42"/>
        <end position="92"/>
    </location>
</feature>
<reference evidence="2" key="1">
    <citation type="journal article" date="2020" name="Stud. Mycol.">
        <title>101 Dothideomycetes genomes: a test case for predicting lifestyles and emergence of pathogens.</title>
        <authorList>
            <person name="Haridas S."/>
            <person name="Albert R."/>
            <person name="Binder M."/>
            <person name="Bloem J."/>
            <person name="Labutti K."/>
            <person name="Salamov A."/>
            <person name="Andreopoulos B."/>
            <person name="Baker S."/>
            <person name="Barry K."/>
            <person name="Bills G."/>
            <person name="Bluhm B."/>
            <person name="Cannon C."/>
            <person name="Castanera R."/>
            <person name="Culley D."/>
            <person name="Daum C."/>
            <person name="Ezra D."/>
            <person name="Gonzalez J."/>
            <person name="Henrissat B."/>
            <person name="Kuo A."/>
            <person name="Liang C."/>
            <person name="Lipzen A."/>
            <person name="Lutzoni F."/>
            <person name="Magnuson J."/>
            <person name="Mondo S."/>
            <person name="Nolan M."/>
            <person name="Ohm R."/>
            <person name="Pangilinan J."/>
            <person name="Park H.-J."/>
            <person name="Ramirez L."/>
            <person name="Alfaro M."/>
            <person name="Sun H."/>
            <person name="Tritt A."/>
            <person name="Yoshinaga Y."/>
            <person name="Zwiers L.-H."/>
            <person name="Turgeon B."/>
            <person name="Goodwin S."/>
            <person name="Spatafora J."/>
            <person name="Crous P."/>
            <person name="Grigoriev I."/>
        </authorList>
    </citation>
    <scope>NUCLEOTIDE SEQUENCE</scope>
    <source>
        <strain evidence="2">ATCC 36951</strain>
    </source>
</reference>
<proteinExistence type="predicted"/>
<accession>A0A6A6CAG7</accession>
<evidence type="ECO:0000256" key="1">
    <source>
        <dbReference type="SAM" id="MobiDB-lite"/>
    </source>
</evidence>
<organism evidence="2 3">
    <name type="scientific">Zasmidium cellare ATCC 36951</name>
    <dbReference type="NCBI Taxonomy" id="1080233"/>
    <lineage>
        <taxon>Eukaryota</taxon>
        <taxon>Fungi</taxon>
        <taxon>Dikarya</taxon>
        <taxon>Ascomycota</taxon>
        <taxon>Pezizomycotina</taxon>
        <taxon>Dothideomycetes</taxon>
        <taxon>Dothideomycetidae</taxon>
        <taxon>Mycosphaerellales</taxon>
        <taxon>Mycosphaerellaceae</taxon>
        <taxon>Zasmidium</taxon>
    </lineage>
</organism>
<dbReference type="CDD" id="cd20805">
    <property type="entry name" value="C1_DGK_rpt2"/>
    <property type="match status" value="1"/>
</dbReference>
<sequence>MVDPLIDPNSLNLTLKFSHLPPLTASAVAGLAPEARDKHFARRLTSRPSSTKHQIDCTTPPEILKMNSQLGKRRRDERDNGGEDRKPKMQKNGRFDVRGNCLHCHRPGHKWSFCWQECEWCHSTQHSANNGVRPAVPVGNAGHCVPLLRQYPNFYEEHGRYVSTQTFQHLQEGNAAMLVRDAQDRAYADAAVPYRALQEENAQLREQVGLQQETIDGLAAVTGVQDRRIAHGRVIANELRGSLVTADEQDERTHNWSYNDGQRDMAEFIEQENDDFFASTSRQDSPVRDRSPPLRITAPHNNGINTRRDGLSDDARNANFAESRRAGPSVGDEGYEFRGVASRRGANARGGQTRGGDRGHTTRGRGGVSRRGAPRGGKQPRGGSRGGNNHPRRDIWMLSLEDNAAHSTLQLYSTMSRFVLHANLMNVDTHQDANQIPRSKNALCTCIADRTRQRGLVQTDQSFELEDQHILKQVLRQPPPPRRMTIYHTFGLSCGNAQEVPETSLMHARSRSCNATPVPNTLTGLPDNLTKPHSSSPVVALSMGNAQHCSAQKRTYQCQRQSDNSRPVAL</sequence>
<dbReference type="EMBL" id="ML993605">
    <property type="protein sequence ID" value="KAF2164187.1"/>
    <property type="molecule type" value="Genomic_DNA"/>
</dbReference>
<keyword evidence="3" id="KW-1185">Reference proteome</keyword>
<evidence type="ECO:0000313" key="2">
    <source>
        <dbReference type="EMBL" id="KAF2164187.1"/>
    </source>
</evidence>
<dbReference type="Proteomes" id="UP000799537">
    <property type="component" value="Unassembled WGS sequence"/>
</dbReference>
<dbReference type="GeneID" id="54566704"/>
<name>A0A6A6CAG7_ZASCE</name>
<feature type="region of interest" description="Disordered" evidence="1">
    <location>
        <begin position="277"/>
        <end position="392"/>
    </location>
</feature>
<feature type="compositionally biased region" description="Basic and acidic residues" evidence="1">
    <location>
        <begin position="74"/>
        <end position="92"/>
    </location>
</feature>
<dbReference type="RefSeq" id="XP_033665076.1">
    <property type="nucleotide sequence ID" value="XM_033813432.1"/>
</dbReference>